<name>A0AAV7UH13_PLEWA</name>
<proteinExistence type="predicted"/>
<evidence type="ECO:0000313" key="3">
    <source>
        <dbReference type="Proteomes" id="UP001066276"/>
    </source>
</evidence>
<evidence type="ECO:0000256" key="1">
    <source>
        <dbReference type="SAM" id="MobiDB-lite"/>
    </source>
</evidence>
<accession>A0AAV7UH13</accession>
<evidence type="ECO:0000313" key="2">
    <source>
        <dbReference type="EMBL" id="KAJ1187754.1"/>
    </source>
</evidence>
<dbReference type="AlphaFoldDB" id="A0AAV7UH13"/>
<organism evidence="2 3">
    <name type="scientific">Pleurodeles waltl</name>
    <name type="common">Iberian ribbed newt</name>
    <dbReference type="NCBI Taxonomy" id="8319"/>
    <lineage>
        <taxon>Eukaryota</taxon>
        <taxon>Metazoa</taxon>
        <taxon>Chordata</taxon>
        <taxon>Craniata</taxon>
        <taxon>Vertebrata</taxon>
        <taxon>Euteleostomi</taxon>
        <taxon>Amphibia</taxon>
        <taxon>Batrachia</taxon>
        <taxon>Caudata</taxon>
        <taxon>Salamandroidea</taxon>
        <taxon>Salamandridae</taxon>
        <taxon>Pleurodelinae</taxon>
        <taxon>Pleurodeles</taxon>
    </lineage>
</organism>
<dbReference type="EMBL" id="JANPWB010000005">
    <property type="protein sequence ID" value="KAJ1187754.1"/>
    <property type="molecule type" value="Genomic_DNA"/>
</dbReference>
<protein>
    <submittedName>
        <fullName evidence="2">Uncharacterized protein</fullName>
    </submittedName>
</protein>
<sequence length="156" mass="16835">MARAISGSSPRAHRSPPLTRGRGFRGDERPPVSSLSGQPRTGRNAHRARPWGPAAPLTPGSSAGRFSAQTGCAGALGRSSQAFPSGAEHLSSRHCRSPGHAPLFRKLNVWLNIVCHHVGMKAEKGSRLFIKHRSKMCLAQGHQICCKMTRLFQALL</sequence>
<keyword evidence="3" id="KW-1185">Reference proteome</keyword>
<gene>
    <name evidence="2" type="ORF">NDU88_004524</name>
</gene>
<comment type="caution">
    <text evidence="2">The sequence shown here is derived from an EMBL/GenBank/DDBJ whole genome shotgun (WGS) entry which is preliminary data.</text>
</comment>
<feature type="region of interest" description="Disordered" evidence="1">
    <location>
        <begin position="1"/>
        <end position="69"/>
    </location>
</feature>
<reference evidence="2" key="1">
    <citation type="journal article" date="2022" name="bioRxiv">
        <title>Sequencing and chromosome-scale assembly of the giantPleurodeles waltlgenome.</title>
        <authorList>
            <person name="Brown T."/>
            <person name="Elewa A."/>
            <person name="Iarovenko S."/>
            <person name="Subramanian E."/>
            <person name="Araus A.J."/>
            <person name="Petzold A."/>
            <person name="Susuki M."/>
            <person name="Suzuki K.-i.T."/>
            <person name="Hayashi T."/>
            <person name="Toyoda A."/>
            <person name="Oliveira C."/>
            <person name="Osipova E."/>
            <person name="Leigh N.D."/>
            <person name="Simon A."/>
            <person name="Yun M.H."/>
        </authorList>
    </citation>
    <scope>NUCLEOTIDE SEQUENCE</scope>
    <source>
        <strain evidence="2">20211129_DDA</strain>
        <tissue evidence="2">Liver</tissue>
    </source>
</reference>
<dbReference type="Proteomes" id="UP001066276">
    <property type="component" value="Chromosome 3_1"/>
</dbReference>